<comment type="caution">
    <text evidence="1">The sequence shown here is derived from an EMBL/GenBank/DDBJ whole genome shotgun (WGS) entry which is preliminary data.</text>
</comment>
<accession>A0AAW2KD89</accession>
<gene>
    <name evidence="1" type="ORF">Sangu_3063600</name>
</gene>
<protein>
    <submittedName>
        <fullName evidence="1">Uncharacterized protein</fullName>
    </submittedName>
</protein>
<dbReference type="AlphaFoldDB" id="A0AAW2KD89"/>
<reference evidence="1" key="2">
    <citation type="journal article" date="2024" name="Plant">
        <title>Genomic evolution and insights into agronomic trait innovations of Sesamum species.</title>
        <authorList>
            <person name="Miao H."/>
            <person name="Wang L."/>
            <person name="Qu L."/>
            <person name="Liu H."/>
            <person name="Sun Y."/>
            <person name="Le M."/>
            <person name="Wang Q."/>
            <person name="Wei S."/>
            <person name="Zheng Y."/>
            <person name="Lin W."/>
            <person name="Duan Y."/>
            <person name="Cao H."/>
            <person name="Xiong S."/>
            <person name="Wang X."/>
            <person name="Wei L."/>
            <person name="Li C."/>
            <person name="Ma Q."/>
            <person name="Ju M."/>
            <person name="Zhao R."/>
            <person name="Li G."/>
            <person name="Mu C."/>
            <person name="Tian Q."/>
            <person name="Mei H."/>
            <person name="Zhang T."/>
            <person name="Gao T."/>
            <person name="Zhang H."/>
        </authorList>
    </citation>
    <scope>NUCLEOTIDE SEQUENCE</scope>
    <source>
        <strain evidence="1">G01</strain>
    </source>
</reference>
<organism evidence="1">
    <name type="scientific">Sesamum angustifolium</name>
    <dbReference type="NCBI Taxonomy" id="2727405"/>
    <lineage>
        <taxon>Eukaryota</taxon>
        <taxon>Viridiplantae</taxon>
        <taxon>Streptophyta</taxon>
        <taxon>Embryophyta</taxon>
        <taxon>Tracheophyta</taxon>
        <taxon>Spermatophyta</taxon>
        <taxon>Magnoliopsida</taxon>
        <taxon>eudicotyledons</taxon>
        <taxon>Gunneridae</taxon>
        <taxon>Pentapetalae</taxon>
        <taxon>asterids</taxon>
        <taxon>lamiids</taxon>
        <taxon>Lamiales</taxon>
        <taxon>Pedaliaceae</taxon>
        <taxon>Sesamum</taxon>
    </lineage>
</organism>
<evidence type="ECO:0000313" key="1">
    <source>
        <dbReference type="EMBL" id="KAL0304874.1"/>
    </source>
</evidence>
<name>A0AAW2KD89_9LAMI</name>
<proteinExistence type="predicted"/>
<dbReference type="EMBL" id="JACGWK010000166">
    <property type="protein sequence ID" value="KAL0304874.1"/>
    <property type="molecule type" value="Genomic_DNA"/>
</dbReference>
<reference evidence="1" key="1">
    <citation type="submission" date="2020-06" db="EMBL/GenBank/DDBJ databases">
        <authorList>
            <person name="Li T."/>
            <person name="Hu X."/>
            <person name="Zhang T."/>
            <person name="Song X."/>
            <person name="Zhang H."/>
            <person name="Dai N."/>
            <person name="Sheng W."/>
            <person name="Hou X."/>
            <person name="Wei L."/>
        </authorList>
    </citation>
    <scope>NUCLEOTIDE SEQUENCE</scope>
    <source>
        <strain evidence="1">G01</strain>
        <tissue evidence="1">Leaf</tissue>
    </source>
</reference>
<sequence>MECSQDLHNSPDCRCYLPDSYYNSSGRQDCVDGVQCEGVLDEIDMGGYSGGFTSMAATGRYVASLFAANDVGILMAATSRYLASLLAATDSSGCMDEAEGV</sequence>